<dbReference type="GeneID" id="25904511"/>
<sequence length="121" mass="12739">MNRNKGSLVDLHPLNYGGMSLFGIPEIIRNHSHARAVLGLTGQQPNCMTSCSIADATCNKTATRANVLSPHCTLSDLPPAATDNVITECGGFRLEDDAAYSNPSEMSPRFSCTVTGDGQGG</sequence>
<gene>
    <name evidence="1" type="ORF">SARC_04007</name>
</gene>
<keyword evidence="2" id="KW-1185">Reference proteome</keyword>
<reference evidence="1 2" key="1">
    <citation type="submission" date="2011-02" db="EMBL/GenBank/DDBJ databases">
        <title>The Genome Sequence of Sphaeroforma arctica JP610.</title>
        <authorList>
            <consortium name="The Broad Institute Genome Sequencing Platform"/>
            <person name="Russ C."/>
            <person name="Cuomo C."/>
            <person name="Young S.K."/>
            <person name="Zeng Q."/>
            <person name="Gargeya S."/>
            <person name="Alvarado L."/>
            <person name="Berlin A."/>
            <person name="Chapman S.B."/>
            <person name="Chen Z."/>
            <person name="Freedman E."/>
            <person name="Gellesch M."/>
            <person name="Goldberg J."/>
            <person name="Griggs A."/>
            <person name="Gujja S."/>
            <person name="Heilman E."/>
            <person name="Heiman D."/>
            <person name="Howarth C."/>
            <person name="Mehta T."/>
            <person name="Neiman D."/>
            <person name="Pearson M."/>
            <person name="Roberts A."/>
            <person name="Saif S."/>
            <person name="Shea T."/>
            <person name="Shenoy N."/>
            <person name="Sisk P."/>
            <person name="Stolte C."/>
            <person name="Sykes S."/>
            <person name="White J."/>
            <person name="Yandava C."/>
            <person name="Burger G."/>
            <person name="Gray M.W."/>
            <person name="Holland P.W.H."/>
            <person name="King N."/>
            <person name="Lang F.B.F."/>
            <person name="Roger A.J."/>
            <person name="Ruiz-Trillo I."/>
            <person name="Haas B."/>
            <person name="Nusbaum C."/>
            <person name="Birren B."/>
        </authorList>
    </citation>
    <scope>NUCLEOTIDE SEQUENCE [LARGE SCALE GENOMIC DNA]</scope>
    <source>
        <strain evidence="1 2">JP610</strain>
    </source>
</reference>
<organism evidence="1 2">
    <name type="scientific">Sphaeroforma arctica JP610</name>
    <dbReference type="NCBI Taxonomy" id="667725"/>
    <lineage>
        <taxon>Eukaryota</taxon>
        <taxon>Ichthyosporea</taxon>
        <taxon>Ichthyophonida</taxon>
        <taxon>Sphaeroforma</taxon>
    </lineage>
</organism>
<proteinExistence type="predicted"/>
<dbReference type="RefSeq" id="XP_014157659.1">
    <property type="nucleotide sequence ID" value="XM_014302184.1"/>
</dbReference>
<dbReference type="Proteomes" id="UP000054560">
    <property type="component" value="Unassembled WGS sequence"/>
</dbReference>
<accession>A0A0L0G3S0</accession>
<evidence type="ECO:0000313" key="2">
    <source>
        <dbReference type="Proteomes" id="UP000054560"/>
    </source>
</evidence>
<dbReference type="EMBL" id="KQ241811">
    <property type="protein sequence ID" value="KNC83757.1"/>
    <property type="molecule type" value="Genomic_DNA"/>
</dbReference>
<evidence type="ECO:0000313" key="1">
    <source>
        <dbReference type="EMBL" id="KNC83757.1"/>
    </source>
</evidence>
<protein>
    <submittedName>
        <fullName evidence="1">Uncharacterized protein</fullName>
    </submittedName>
</protein>
<name>A0A0L0G3S0_9EUKA</name>
<dbReference type="AlphaFoldDB" id="A0A0L0G3S0"/>